<dbReference type="PROSITE" id="PS00882">
    <property type="entry name" value="NI_HGENASE_CYTB_1"/>
    <property type="match status" value="1"/>
</dbReference>
<keyword evidence="4" id="KW-1003">Cell membrane</keyword>
<evidence type="ECO:0000256" key="3">
    <source>
        <dbReference type="ARBA" id="ARBA00022448"/>
    </source>
</evidence>
<evidence type="ECO:0000256" key="1">
    <source>
        <dbReference type="ARBA" id="ARBA00004651"/>
    </source>
</evidence>
<dbReference type="EMBL" id="JBAWKC010000005">
    <property type="protein sequence ID" value="MFH6769924.1"/>
    <property type="molecule type" value="Genomic_DNA"/>
</dbReference>
<gene>
    <name evidence="14" type="primary">cybH</name>
    <name evidence="14" type="ORF">V8G56_14320</name>
</gene>
<evidence type="ECO:0000256" key="4">
    <source>
        <dbReference type="ARBA" id="ARBA00022475"/>
    </source>
</evidence>
<keyword evidence="7" id="KW-0479">Metal-binding</keyword>
<keyword evidence="10" id="KW-0408">Iron</keyword>
<evidence type="ECO:0000256" key="8">
    <source>
        <dbReference type="ARBA" id="ARBA00022982"/>
    </source>
</evidence>
<feature type="transmembrane region" description="Helical" evidence="12">
    <location>
        <begin position="134"/>
        <end position="155"/>
    </location>
</feature>
<feature type="transmembrane region" description="Helical" evidence="12">
    <location>
        <begin position="20"/>
        <end position="38"/>
    </location>
</feature>
<evidence type="ECO:0000256" key="7">
    <source>
        <dbReference type="ARBA" id="ARBA00022723"/>
    </source>
</evidence>
<evidence type="ECO:0000256" key="10">
    <source>
        <dbReference type="ARBA" id="ARBA00023004"/>
    </source>
</evidence>
<proteinExistence type="inferred from homology"/>
<dbReference type="PANTHER" id="PTHR30485:SF0">
    <property type="entry name" value="NI_FE-HYDROGENASE 1 B-TYPE CYTOCHROME SUBUNIT-RELATED"/>
    <property type="match status" value="1"/>
</dbReference>
<comment type="similarity">
    <text evidence="2">Belongs to the HupC/HyaC/HydC family.</text>
</comment>
<dbReference type="RefSeq" id="WP_395439146.1">
    <property type="nucleotide sequence ID" value="NZ_JBAWKC010000005.1"/>
</dbReference>
<dbReference type="InterPro" id="IPR051542">
    <property type="entry name" value="Hydrogenase_cytochrome"/>
</dbReference>
<accession>A0ABW7MSW3</accession>
<reference evidence="14 15" key="1">
    <citation type="submission" date="2024-02" db="EMBL/GenBank/DDBJ databases">
        <title>A Gaetbulibacter species isolated from tidal flats and genomic insights of their niches.</title>
        <authorList>
            <person name="Ye Y."/>
        </authorList>
    </citation>
    <scope>NUCLEOTIDE SEQUENCE [LARGE SCALE GENOMIC DNA]</scope>
    <source>
        <strain evidence="14 15">KEM-8</strain>
    </source>
</reference>
<dbReference type="InterPro" id="IPR016174">
    <property type="entry name" value="Di-haem_cyt_TM"/>
</dbReference>
<sequence>MKKITNFKRVYVWELPVRIFHWLNVLALFVLVVTGFIIANPPAILSSSEATNLHSFGIIRFLHFTAAYIFLFVLILRVYWSFMGNRFASWRAFWPFTKKNWNNFWHVMKIDILLMNEKVEDVTKISIGHNSVATLSYLVMFVLALVQIATGFALYGDMASWWLPKMFTWVIPLFGGDFLVRSIHHTSMWIFIFFAMVHVYLVFYHDWLEGRGEVSSIFGGYKFVSDERMKKAHAEQEVEIKDEKGIVASKSN</sequence>
<dbReference type="InterPro" id="IPR000516">
    <property type="entry name" value="Ni-dep_Hydgase_cyt-B"/>
</dbReference>
<keyword evidence="6 12" id="KW-0812">Transmembrane</keyword>
<dbReference type="PRINTS" id="PR00161">
    <property type="entry name" value="NIHGNASECYTB"/>
</dbReference>
<evidence type="ECO:0000313" key="14">
    <source>
        <dbReference type="EMBL" id="MFH6769924.1"/>
    </source>
</evidence>
<feature type="domain" description="Cytochrome b561 bacterial/Ni-hydrogenase" evidence="13">
    <location>
        <begin position="12"/>
        <end position="220"/>
    </location>
</feature>
<keyword evidence="8" id="KW-0249">Electron transport</keyword>
<keyword evidence="3" id="KW-0813">Transport</keyword>
<evidence type="ECO:0000313" key="15">
    <source>
        <dbReference type="Proteomes" id="UP001610104"/>
    </source>
</evidence>
<evidence type="ECO:0000256" key="12">
    <source>
        <dbReference type="SAM" id="Phobius"/>
    </source>
</evidence>
<keyword evidence="15" id="KW-1185">Reference proteome</keyword>
<dbReference type="InterPro" id="IPR011577">
    <property type="entry name" value="Cyt_b561_bac/Ni-Hgenase"/>
</dbReference>
<evidence type="ECO:0000256" key="2">
    <source>
        <dbReference type="ARBA" id="ARBA00008622"/>
    </source>
</evidence>
<dbReference type="NCBIfam" id="TIGR02125">
    <property type="entry name" value="CytB-hydogenase"/>
    <property type="match status" value="1"/>
</dbReference>
<dbReference type="Pfam" id="PF01292">
    <property type="entry name" value="Ni_hydr_CYTB"/>
    <property type="match status" value="1"/>
</dbReference>
<dbReference type="PANTHER" id="PTHR30485">
    <property type="entry name" value="NI/FE-HYDROGENASE 1 B-TYPE CYTOCHROME SUBUNIT"/>
    <property type="match status" value="1"/>
</dbReference>
<evidence type="ECO:0000256" key="5">
    <source>
        <dbReference type="ARBA" id="ARBA00022617"/>
    </source>
</evidence>
<name>A0ABW7MSW3_9FLAO</name>
<organism evidence="14 15">
    <name type="scientific">Gaetbulibacter aquiaggeris</name>
    <dbReference type="NCBI Taxonomy" id="1735373"/>
    <lineage>
        <taxon>Bacteria</taxon>
        <taxon>Pseudomonadati</taxon>
        <taxon>Bacteroidota</taxon>
        <taxon>Flavobacteriia</taxon>
        <taxon>Flavobacteriales</taxon>
        <taxon>Flavobacteriaceae</taxon>
        <taxon>Gaetbulibacter</taxon>
    </lineage>
</organism>
<comment type="subcellular location">
    <subcellularLocation>
        <location evidence="1">Cell membrane</location>
        <topology evidence="1">Multi-pass membrane protein</topology>
    </subcellularLocation>
</comment>
<evidence type="ECO:0000256" key="11">
    <source>
        <dbReference type="ARBA" id="ARBA00023136"/>
    </source>
</evidence>
<dbReference type="Gene3D" id="1.20.950.20">
    <property type="entry name" value="Transmembrane di-heme cytochromes, Chain C"/>
    <property type="match status" value="1"/>
</dbReference>
<protein>
    <submittedName>
        <fullName evidence="14">Ni/Fe-hydrogenase, b-type cytochrome subunit</fullName>
    </submittedName>
</protein>
<dbReference type="Proteomes" id="UP001610104">
    <property type="component" value="Unassembled WGS sequence"/>
</dbReference>
<feature type="transmembrane region" description="Helical" evidence="12">
    <location>
        <begin position="58"/>
        <end position="80"/>
    </location>
</feature>
<keyword evidence="9 12" id="KW-1133">Transmembrane helix</keyword>
<evidence type="ECO:0000256" key="9">
    <source>
        <dbReference type="ARBA" id="ARBA00022989"/>
    </source>
</evidence>
<evidence type="ECO:0000259" key="13">
    <source>
        <dbReference type="Pfam" id="PF01292"/>
    </source>
</evidence>
<feature type="transmembrane region" description="Helical" evidence="12">
    <location>
        <begin position="187"/>
        <end position="205"/>
    </location>
</feature>
<evidence type="ECO:0000256" key="6">
    <source>
        <dbReference type="ARBA" id="ARBA00022692"/>
    </source>
</evidence>
<dbReference type="SUPFAM" id="SSF81342">
    <property type="entry name" value="Transmembrane di-heme cytochromes"/>
    <property type="match status" value="1"/>
</dbReference>
<keyword evidence="11 12" id="KW-0472">Membrane</keyword>
<comment type="caution">
    <text evidence="14">The sequence shown here is derived from an EMBL/GenBank/DDBJ whole genome shotgun (WGS) entry which is preliminary data.</text>
</comment>
<keyword evidence="5" id="KW-0349">Heme</keyword>